<dbReference type="NCBIfam" id="TIGR00045">
    <property type="entry name" value="glycerate kinase"/>
    <property type="match status" value="1"/>
</dbReference>
<dbReference type="GO" id="GO:0031388">
    <property type="term" value="P:organic acid phosphorylation"/>
    <property type="evidence" value="ECO:0007669"/>
    <property type="project" value="UniProtKB-UniRule"/>
</dbReference>
<dbReference type="RefSeq" id="WP_075006882.1">
    <property type="nucleotide sequence ID" value="NZ_FOAP01000006.1"/>
</dbReference>
<organism evidence="5 6">
    <name type="scientific">Stigmatella aurantiaca</name>
    <dbReference type="NCBI Taxonomy" id="41"/>
    <lineage>
        <taxon>Bacteria</taxon>
        <taxon>Pseudomonadati</taxon>
        <taxon>Myxococcota</taxon>
        <taxon>Myxococcia</taxon>
        <taxon>Myxococcales</taxon>
        <taxon>Cystobacterineae</taxon>
        <taxon>Archangiaceae</taxon>
        <taxon>Stigmatella</taxon>
    </lineage>
</organism>
<dbReference type="EMBL" id="FOAP01000006">
    <property type="protein sequence ID" value="SEL48569.1"/>
    <property type="molecule type" value="Genomic_DNA"/>
</dbReference>
<evidence type="ECO:0000256" key="2">
    <source>
        <dbReference type="ARBA" id="ARBA00022679"/>
    </source>
</evidence>
<dbReference type="InterPro" id="IPR018197">
    <property type="entry name" value="Glycerate_kinase_RE-like"/>
</dbReference>
<dbReference type="InterPro" id="IPR036129">
    <property type="entry name" value="Glycerate_kinase_sf"/>
</dbReference>
<protein>
    <submittedName>
        <fullName evidence="5">Glycerate kinase</fullName>
    </submittedName>
</protein>
<accession>A0A1H7QL99</accession>
<dbReference type="InterPro" id="IPR018193">
    <property type="entry name" value="Glyc_kinase_flavodox-like_fold"/>
</dbReference>
<evidence type="ECO:0000256" key="1">
    <source>
        <dbReference type="ARBA" id="ARBA00006284"/>
    </source>
</evidence>
<dbReference type="SUPFAM" id="SSF110738">
    <property type="entry name" value="Glycerate kinase I"/>
    <property type="match status" value="1"/>
</dbReference>
<dbReference type="InterPro" id="IPR004381">
    <property type="entry name" value="Glycerate_kinase"/>
</dbReference>
<name>A0A1H7QL99_STIAU</name>
<dbReference type="GO" id="GO:0008887">
    <property type="term" value="F:glycerate kinase activity"/>
    <property type="evidence" value="ECO:0007669"/>
    <property type="project" value="UniProtKB-UniRule"/>
</dbReference>
<dbReference type="PIRSF" id="PIRSF006078">
    <property type="entry name" value="GlxK"/>
    <property type="match status" value="1"/>
</dbReference>
<reference evidence="6" key="1">
    <citation type="submission" date="2016-10" db="EMBL/GenBank/DDBJ databases">
        <authorList>
            <person name="Varghese N."/>
            <person name="Submissions S."/>
        </authorList>
    </citation>
    <scope>NUCLEOTIDE SEQUENCE [LARGE SCALE GENOMIC DNA]</scope>
    <source>
        <strain evidence="6">DSM 17044</strain>
    </source>
</reference>
<evidence type="ECO:0000313" key="5">
    <source>
        <dbReference type="EMBL" id="SEL48569.1"/>
    </source>
</evidence>
<sequence length="390" mass="40170">MIPRWLVAPQEFKGTLTAAEAAQAMKAGLREAAPEVLLDLAPLADGGPGTVDALLTGTPGERRVMTVQGPLGTPVEAAYAVLESGQTAVIEMATASGLSLLDAEQLNVRQASTYGTGELMRAALDAGCTRIIVGLGGSATNDAGTGALTALGYRFLDAKGRVLPPGGAALKHLARVETGAQHPRLAEVELLAATDVTAPLLGPNGASRLFGPQKGADPDTVEELEEALSHFARTVGQEFVRMPGMGAAGGLGYGLAVLASANIVSGYELVAQALHLERRMAVADMVLTGEGRYDRQTTLGKGPAALAYSGRALGRPVVLFAGSVLQEKGLDLSLFSTIVEAGSRSLTKAAAAQALQAATARWAATARHIKPYDARETVHAEEDAASTWTS</sequence>
<evidence type="ECO:0000256" key="4">
    <source>
        <dbReference type="PIRNR" id="PIRNR006078"/>
    </source>
</evidence>
<keyword evidence="2 4" id="KW-0808">Transferase</keyword>
<keyword evidence="6" id="KW-1185">Reference proteome</keyword>
<dbReference type="Proteomes" id="UP000182719">
    <property type="component" value="Unassembled WGS sequence"/>
</dbReference>
<keyword evidence="3 4" id="KW-0418">Kinase</keyword>
<evidence type="ECO:0000256" key="3">
    <source>
        <dbReference type="ARBA" id="ARBA00022777"/>
    </source>
</evidence>
<dbReference type="PANTHER" id="PTHR21599">
    <property type="entry name" value="GLYCERATE KINASE"/>
    <property type="match status" value="1"/>
</dbReference>
<gene>
    <name evidence="5" type="ORF">SAMN05444354_106183</name>
</gene>
<proteinExistence type="inferred from homology"/>
<dbReference type="Gene3D" id="3.40.50.10350">
    <property type="entry name" value="Glycerate kinase, domain 1"/>
    <property type="match status" value="1"/>
</dbReference>
<dbReference type="Gene3D" id="3.90.1510.10">
    <property type="entry name" value="Glycerate kinase, domain 2"/>
    <property type="match status" value="1"/>
</dbReference>
<evidence type="ECO:0000313" key="6">
    <source>
        <dbReference type="Proteomes" id="UP000182719"/>
    </source>
</evidence>
<dbReference type="PANTHER" id="PTHR21599:SF0">
    <property type="entry name" value="GLYCERATE KINASE"/>
    <property type="match status" value="1"/>
</dbReference>
<dbReference type="Pfam" id="PF02595">
    <property type="entry name" value="Gly_kinase"/>
    <property type="match status" value="1"/>
</dbReference>
<comment type="similarity">
    <text evidence="1 4">Belongs to the glycerate kinase type-1 family.</text>
</comment>
<dbReference type="AlphaFoldDB" id="A0A1H7QL99"/>